<sequence length="72" mass="8639">MIRRRCRRPRLDWILAVSWTDLTEMRSSEHRHRSTRRGWVSWLTIGLLTTWPLFSPRHIPVLPAIAQIHRSA</sequence>
<proteinExistence type="predicted"/>
<keyword evidence="1" id="KW-0472">Membrane</keyword>
<dbReference type="Proteomes" id="UP000016936">
    <property type="component" value="Unassembled WGS sequence"/>
</dbReference>
<evidence type="ECO:0000256" key="1">
    <source>
        <dbReference type="SAM" id="Phobius"/>
    </source>
</evidence>
<keyword evidence="3" id="KW-1185">Reference proteome</keyword>
<evidence type="ECO:0000313" key="2">
    <source>
        <dbReference type="EMBL" id="EMD87118.1"/>
    </source>
</evidence>
<name>M2UGK3_COCH5</name>
<gene>
    <name evidence="2" type="ORF">COCHEDRAFT_1160229</name>
</gene>
<keyword evidence="1" id="KW-0812">Transmembrane</keyword>
<dbReference type="HOGENOM" id="CLU_2722034_0_0_1"/>
<reference evidence="2 3" key="1">
    <citation type="journal article" date="2012" name="PLoS Pathog.">
        <title>Diverse lifestyles and strategies of plant pathogenesis encoded in the genomes of eighteen Dothideomycetes fungi.</title>
        <authorList>
            <person name="Ohm R.A."/>
            <person name="Feau N."/>
            <person name="Henrissat B."/>
            <person name="Schoch C.L."/>
            <person name="Horwitz B.A."/>
            <person name="Barry K.W."/>
            <person name="Condon B.J."/>
            <person name="Copeland A.C."/>
            <person name="Dhillon B."/>
            <person name="Glaser F."/>
            <person name="Hesse C.N."/>
            <person name="Kosti I."/>
            <person name="LaButti K."/>
            <person name="Lindquist E.A."/>
            <person name="Lucas S."/>
            <person name="Salamov A.A."/>
            <person name="Bradshaw R.E."/>
            <person name="Ciuffetti L."/>
            <person name="Hamelin R.C."/>
            <person name="Kema G.H.J."/>
            <person name="Lawrence C."/>
            <person name="Scott J.A."/>
            <person name="Spatafora J.W."/>
            <person name="Turgeon B.G."/>
            <person name="de Wit P.J.G.M."/>
            <person name="Zhong S."/>
            <person name="Goodwin S.B."/>
            <person name="Grigoriev I.V."/>
        </authorList>
    </citation>
    <scope>NUCLEOTIDE SEQUENCE [LARGE SCALE GENOMIC DNA]</scope>
    <source>
        <strain evidence="3">C5 / ATCC 48332 / race O</strain>
    </source>
</reference>
<evidence type="ECO:0000313" key="3">
    <source>
        <dbReference type="Proteomes" id="UP000016936"/>
    </source>
</evidence>
<dbReference type="EMBL" id="KB445583">
    <property type="protein sequence ID" value="EMD87118.1"/>
    <property type="molecule type" value="Genomic_DNA"/>
</dbReference>
<dbReference type="AlphaFoldDB" id="M2UGK3"/>
<dbReference type="OrthoDB" id="10430278at2759"/>
<keyword evidence="1" id="KW-1133">Transmembrane helix</keyword>
<organism evidence="2 3">
    <name type="scientific">Cochliobolus heterostrophus (strain C5 / ATCC 48332 / race O)</name>
    <name type="common">Southern corn leaf blight fungus</name>
    <name type="synonym">Bipolaris maydis</name>
    <dbReference type="NCBI Taxonomy" id="701091"/>
    <lineage>
        <taxon>Eukaryota</taxon>
        <taxon>Fungi</taxon>
        <taxon>Dikarya</taxon>
        <taxon>Ascomycota</taxon>
        <taxon>Pezizomycotina</taxon>
        <taxon>Dothideomycetes</taxon>
        <taxon>Pleosporomycetidae</taxon>
        <taxon>Pleosporales</taxon>
        <taxon>Pleosporineae</taxon>
        <taxon>Pleosporaceae</taxon>
        <taxon>Bipolaris</taxon>
    </lineage>
</organism>
<dbReference type="OMA" id="NFFRSEM"/>
<feature type="transmembrane region" description="Helical" evidence="1">
    <location>
        <begin position="38"/>
        <end position="54"/>
    </location>
</feature>
<accession>M2UGK3</accession>
<protein>
    <submittedName>
        <fullName evidence="2">Uncharacterized protein</fullName>
    </submittedName>
</protein>
<reference evidence="3" key="2">
    <citation type="journal article" date="2013" name="PLoS Genet.">
        <title>Comparative genome structure, secondary metabolite, and effector coding capacity across Cochliobolus pathogens.</title>
        <authorList>
            <person name="Condon B.J."/>
            <person name="Leng Y."/>
            <person name="Wu D."/>
            <person name="Bushley K.E."/>
            <person name="Ohm R.A."/>
            <person name="Otillar R."/>
            <person name="Martin J."/>
            <person name="Schackwitz W."/>
            <person name="Grimwood J."/>
            <person name="MohdZainudin N."/>
            <person name="Xue C."/>
            <person name="Wang R."/>
            <person name="Manning V.A."/>
            <person name="Dhillon B."/>
            <person name="Tu Z.J."/>
            <person name="Steffenson B.J."/>
            <person name="Salamov A."/>
            <person name="Sun H."/>
            <person name="Lowry S."/>
            <person name="LaButti K."/>
            <person name="Han J."/>
            <person name="Copeland A."/>
            <person name="Lindquist E."/>
            <person name="Barry K."/>
            <person name="Schmutz J."/>
            <person name="Baker S.E."/>
            <person name="Ciuffetti L.M."/>
            <person name="Grigoriev I.V."/>
            <person name="Zhong S."/>
            <person name="Turgeon B.G."/>
        </authorList>
    </citation>
    <scope>NUCLEOTIDE SEQUENCE [LARGE SCALE GENOMIC DNA]</scope>
    <source>
        <strain evidence="3">C5 / ATCC 48332 / race O</strain>
    </source>
</reference>